<evidence type="ECO:0000313" key="1">
    <source>
        <dbReference type="EMBL" id="GMR49693.1"/>
    </source>
</evidence>
<dbReference type="AlphaFoldDB" id="A0AAN5I2N5"/>
<dbReference type="Proteomes" id="UP001328107">
    <property type="component" value="Unassembled WGS sequence"/>
</dbReference>
<keyword evidence="2" id="KW-1185">Reference proteome</keyword>
<sequence>SGADEERLLAHNFQPLAAYDRLICTVLVIAPAMAALHHEHLLEVIAGEKQIRLCCRAQIGSLKTCCFEPAKI</sequence>
<organism evidence="1 2">
    <name type="scientific">Pristionchus mayeri</name>
    <dbReference type="NCBI Taxonomy" id="1317129"/>
    <lineage>
        <taxon>Eukaryota</taxon>
        <taxon>Metazoa</taxon>
        <taxon>Ecdysozoa</taxon>
        <taxon>Nematoda</taxon>
        <taxon>Chromadorea</taxon>
        <taxon>Rhabditida</taxon>
        <taxon>Rhabditina</taxon>
        <taxon>Diplogasteromorpha</taxon>
        <taxon>Diplogasteroidea</taxon>
        <taxon>Neodiplogasteridae</taxon>
        <taxon>Pristionchus</taxon>
    </lineage>
</organism>
<comment type="caution">
    <text evidence="1">The sequence shown here is derived from an EMBL/GenBank/DDBJ whole genome shotgun (WGS) entry which is preliminary data.</text>
</comment>
<name>A0AAN5I2N5_9BILA</name>
<evidence type="ECO:0000313" key="2">
    <source>
        <dbReference type="Proteomes" id="UP001328107"/>
    </source>
</evidence>
<protein>
    <submittedName>
        <fullName evidence="1">Uncharacterized protein</fullName>
    </submittedName>
</protein>
<feature type="non-terminal residue" evidence="1">
    <location>
        <position position="72"/>
    </location>
</feature>
<proteinExistence type="predicted"/>
<accession>A0AAN5I2N5</accession>
<reference evidence="2" key="1">
    <citation type="submission" date="2022-10" db="EMBL/GenBank/DDBJ databases">
        <title>Genome assembly of Pristionchus species.</title>
        <authorList>
            <person name="Yoshida K."/>
            <person name="Sommer R.J."/>
        </authorList>
    </citation>
    <scope>NUCLEOTIDE SEQUENCE [LARGE SCALE GENOMIC DNA]</scope>
    <source>
        <strain evidence="2">RS5460</strain>
    </source>
</reference>
<dbReference type="EMBL" id="BTRK01000004">
    <property type="protein sequence ID" value="GMR49693.1"/>
    <property type="molecule type" value="Genomic_DNA"/>
</dbReference>
<gene>
    <name evidence="1" type="ORF">PMAYCL1PPCAC_19888</name>
</gene>
<feature type="non-terminal residue" evidence="1">
    <location>
        <position position="1"/>
    </location>
</feature>